<sequence>MSSRSNGTLKATSNDLTPSHTTDLPSGNDDKQNARSSRDTNGSLTGIGAAAAHATFPSWMNVVLMVSLIFGGCCANVFALEAIIKEEPSSGPLITFVQFIVTALFTLPDFISISEGPRSLFISKRVIPLRSWLVYTAFFLTINLLNNWAFAYKISVPLHIIVRSGGPVASMIIGYLFNGKRYSRGQVVAVILLTLGVVGAALADAEARGQSMNIETDSDSHAIANTVTGFSMLALAMILSAFQGIFADRLYEHHGRNNWKEALFYSHTLSLPLFLTSYPQLLSQWRTLLSSPPLLSKISTFTSTNLGGVLTTAPLSVLSMPTSVSGVISSLALVVQRHRFFQSFLARVPIQVAYLFMNALTQFLCIRGVHLLAAKTSSLTVTIVLNIRKLVSLLLSIYLFGNQLAPGVLVGAALVFAGGGLYGFEGTRLRENSLKKD</sequence>
<evidence type="ECO:0000256" key="3">
    <source>
        <dbReference type="ARBA" id="ARBA00022597"/>
    </source>
</evidence>
<evidence type="ECO:0000256" key="8">
    <source>
        <dbReference type="SAM" id="MobiDB-lite"/>
    </source>
</evidence>
<name>A0A1L9VVV2_ASPGL</name>
<keyword evidence="7 9" id="KW-0472">Membrane</keyword>
<dbReference type="GO" id="GO:0000139">
    <property type="term" value="C:Golgi membrane"/>
    <property type="evidence" value="ECO:0007669"/>
    <property type="project" value="TreeGrafter"/>
</dbReference>
<keyword evidence="2" id="KW-0813">Transport</keyword>
<keyword evidence="3" id="KW-0762">Sugar transport</keyword>
<feature type="compositionally biased region" description="Basic and acidic residues" evidence="8">
    <location>
        <begin position="28"/>
        <end position="38"/>
    </location>
</feature>
<dbReference type="AlphaFoldDB" id="A0A1L9VVV2"/>
<feature type="region of interest" description="Disordered" evidence="8">
    <location>
        <begin position="1"/>
        <end position="40"/>
    </location>
</feature>
<dbReference type="VEuPathDB" id="FungiDB:ASPGLDRAFT_72144"/>
<evidence type="ECO:0000256" key="6">
    <source>
        <dbReference type="ARBA" id="ARBA00022989"/>
    </source>
</evidence>
<dbReference type="PANTHER" id="PTHR10778">
    <property type="entry name" value="SOLUTE CARRIER FAMILY 35 MEMBER B"/>
    <property type="match status" value="1"/>
</dbReference>
<keyword evidence="11" id="KW-1185">Reference proteome</keyword>
<feature type="transmembrane region" description="Helical" evidence="9">
    <location>
        <begin position="407"/>
        <end position="424"/>
    </location>
</feature>
<keyword evidence="5" id="KW-0256">Endoplasmic reticulum</keyword>
<feature type="transmembrane region" description="Helical" evidence="9">
    <location>
        <begin position="62"/>
        <end position="84"/>
    </location>
</feature>
<dbReference type="InterPro" id="IPR037185">
    <property type="entry name" value="EmrE-like"/>
</dbReference>
<dbReference type="GeneID" id="34465855"/>
<evidence type="ECO:0000256" key="7">
    <source>
        <dbReference type="ARBA" id="ARBA00023136"/>
    </source>
</evidence>
<feature type="transmembrane region" description="Helical" evidence="9">
    <location>
        <begin position="156"/>
        <end position="178"/>
    </location>
</feature>
<dbReference type="PANTHER" id="PTHR10778:SF4">
    <property type="entry name" value="NUCLEOTIDE SUGAR TRANSPORTER SLC35B4"/>
    <property type="match status" value="1"/>
</dbReference>
<feature type="transmembrane region" description="Helical" evidence="9">
    <location>
        <begin position="185"/>
        <end position="203"/>
    </location>
</feature>
<keyword evidence="4 9" id="KW-0812">Transmembrane</keyword>
<protein>
    <recommendedName>
        <fullName evidence="12">Sugar phosphate transporter domain-containing protein</fullName>
    </recommendedName>
</protein>
<feature type="compositionally biased region" description="Polar residues" evidence="8">
    <location>
        <begin position="1"/>
        <end position="25"/>
    </location>
</feature>
<accession>A0A1L9VVV2</accession>
<evidence type="ECO:0000313" key="11">
    <source>
        <dbReference type="Proteomes" id="UP000184300"/>
    </source>
</evidence>
<dbReference type="RefSeq" id="XP_022404700.1">
    <property type="nucleotide sequence ID" value="XM_022549595.1"/>
</dbReference>
<feature type="transmembrane region" description="Helical" evidence="9">
    <location>
        <begin position="262"/>
        <end position="281"/>
    </location>
</feature>
<evidence type="ECO:0000256" key="1">
    <source>
        <dbReference type="ARBA" id="ARBA00004477"/>
    </source>
</evidence>
<dbReference type="Proteomes" id="UP000184300">
    <property type="component" value="Unassembled WGS sequence"/>
</dbReference>
<feature type="transmembrane region" description="Helical" evidence="9">
    <location>
        <begin position="355"/>
        <end position="373"/>
    </location>
</feature>
<gene>
    <name evidence="10" type="ORF">ASPGLDRAFT_72144</name>
</gene>
<evidence type="ECO:0000313" key="10">
    <source>
        <dbReference type="EMBL" id="OJJ88017.1"/>
    </source>
</evidence>
<evidence type="ECO:0000256" key="5">
    <source>
        <dbReference type="ARBA" id="ARBA00022824"/>
    </source>
</evidence>
<reference evidence="11" key="1">
    <citation type="journal article" date="2017" name="Genome Biol.">
        <title>Comparative genomics reveals high biological diversity and specific adaptations in the industrially and medically important fungal genus Aspergillus.</title>
        <authorList>
            <person name="de Vries R.P."/>
            <person name="Riley R."/>
            <person name="Wiebenga A."/>
            <person name="Aguilar-Osorio G."/>
            <person name="Amillis S."/>
            <person name="Uchima C.A."/>
            <person name="Anderluh G."/>
            <person name="Asadollahi M."/>
            <person name="Askin M."/>
            <person name="Barry K."/>
            <person name="Battaglia E."/>
            <person name="Bayram O."/>
            <person name="Benocci T."/>
            <person name="Braus-Stromeyer S.A."/>
            <person name="Caldana C."/>
            <person name="Canovas D."/>
            <person name="Cerqueira G.C."/>
            <person name="Chen F."/>
            <person name="Chen W."/>
            <person name="Choi C."/>
            <person name="Clum A."/>
            <person name="Dos Santos R.A."/>
            <person name="Damasio A.R."/>
            <person name="Diallinas G."/>
            <person name="Emri T."/>
            <person name="Fekete E."/>
            <person name="Flipphi M."/>
            <person name="Freyberg S."/>
            <person name="Gallo A."/>
            <person name="Gournas C."/>
            <person name="Habgood R."/>
            <person name="Hainaut M."/>
            <person name="Harispe M.L."/>
            <person name="Henrissat B."/>
            <person name="Hilden K.S."/>
            <person name="Hope R."/>
            <person name="Hossain A."/>
            <person name="Karabika E."/>
            <person name="Karaffa L."/>
            <person name="Karanyi Z."/>
            <person name="Krasevec N."/>
            <person name="Kuo A."/>
            <person name="Kusch H."/>
            <person name="LaButti K."/>
            <person name="Lagendijk E.L."/>
            <person name="Lapidus A."/>
            <person name="Levasseur A."/>
            <person name="Lindquist E."/>
            <person name="Lipzen A."/>
            <person name="Logrieco A.F."/>
            <person name="MacCabe A."/>
            <person name="Maekelae M.R."/>
            <person name="Malavazi I."/>
            <person name="Melin P."/>
            <person name="Meyer V."/>
            <person name="Mielnichuk N."/>
            <person name="Miskei M."/>
            <person name="Molnar A.P."/>
            <person name="Mule G."/>
            <person name="Ngan C.Y."/>
            <person name="Orejas M."/>
            <person name="Orosz E."/>
            <person name="Ouedraogo J.P."/>
            <person name="Overkamp K.M."/>
            <person name="Park H.-S."/>
            <person name="Perrone G."/>
            <person name="Piumi F."/>
            <person name="Punt P.J."/>
            <person name="Ram A.F."/>
            <person name="Ramon A."/>
            <person name="Rauscher S."/>
            <person name="Record E."/>
            <person name="Riano-Pachon D.M."/>
            <person name="Robert V."/>
            <person name="Roehrig J."/>
            <person name="Ruller R."/>
            <person name="Salamov A."/>
            <person name="Salih N.S."/>
            <person name="Samson R.A."/>
            <person name="Sandor E."/>
            <person name="Sanguinetti M."/>
            <person name="Schuetze T."/>
            <person name="Sepcic K."/>
            <person name="Shelest E."/>
            <person name="Sherlock G."/>
            <person name="Sophianopoulou V."/>
            <person name="Squina F.M."/>
            <person name="Sun H."/>
            <person name="Susca A."/>
            <person name="Todd R.B."/>
            <person name="Tsang A."/>
            <person name="Unkles S.E."/>
            <person name="van de Wiele N."/>
            <person name="van Rossen-Uffink D."/>
            <person name="Oliveira J.V."/>
            <person name="Vesth T.C."/>
            <person name="Visser J."/>
            <person name="Yu J.-H."/>
            <person name="Zhou M."/>
            <person name="Andersen M.R."/>
            <person name="Archer D.B."/>
            <person name="Baker S.E."/>
            <person name="Benoit I."/>
            <person name="Brakhage A.A."/>
            <person name="Braus G.H."/>
            <person name="Fischer R."/>
            <person name="Frisvad J.C."/>
            <person name="Goldman G.H."/>
            <person name="Houbraken J."/>
            <person name="Oakley B."/>
            <person name="Pocsi I."/>
            <person name="Scazzocchio C."/>
            <person name="Seiboth B."/>
            <person name="vanKuyk P.A."/>
            <person name="Wortman J."/>
            <person name="Dyer P.S."/>
            <person name="Grigoriev I.V."/>
        </authorList>
    </citation>
    <scope>NUCLEOTIDE SEQUENCE [LARGE SCALE GENOMIC DNA]</scope>
    <source>
        <strain evidence="11">CBS 516.65</strain>
    </source>
</reference>
<dbReference type="GO" id="GO:0005789">
    <property type="term" value="C:endoplasmic reticulum membrane"/>
    <property type="evidence" value="ECO:0007669"/>
    <property type="project" value="TreeGrafter"/>
</dbReference>
<dbReference type="STRING" id="1160497.A0A1L9VVV2"/>
<comment type="subcellular location">
    <subcellularLocation>
        <location evidence="1">Endoplasmic reticulum membrane</location>
        <topology evidence="1">Multi-pass membrane protein</topology>
    </subcellularLocation>
</comment>
<organism evidence="10 11">
    <name type="scientific">Aspergillus glaucus CBS 516.65</name>
    <dbReference type="NCBI Taxonomy" id="1160497"/>
    <lineage>
        <taxon>Eukaryota</taxon>
        <taxon>Fungi</taxon>
        <taxon>Dikarya</taxon>
        <taxon>Ascomycota</taxon>
        <taxon>Pezizomycotina</taxon>
        <taxon>Eurotiomycetes</taxon>
        <taxon>Eurotiomycetidae</taxon>
        <taxon>Eurotiales</taxon>
        <taxon>Aspergillaceae</taxon>
        <taxon>Aspergillus</taxon>
        <taxon>Aspergillus subgen. Aspergillus</taxon>
    </lineage>
</organism>
<proteinExistence type="predicted"/>
<feature type="transmembrane region" description="Helical" evidence="9">
    <location>
        <begin position="90"/>
        <end position="111"/>
    </location>
</feature>
<feature type="transmembrane region" description="Helical" evidence="9">
    <location>
        <begin position="223"/>
        <end position="242"/>
    </location>
</feature>
<dbReference type="EMBL" id="KV878890">
    <property type="protein sequence ID" value="OJJ88017.1"/>
    <property type="molecule type" value="Genomic_DNA"/>
</dbReference>
<dbReference type="SUPFAM" id="SSF103481">
    <property type="entry name" value="Multidrug resistance efflux transporter EmrE"/>
    <property type="match status" value="1"/>
</dbReference>
<dbReference type="GO" id="GO:0005462">
    <property type="term" value="F:UDP-N-acetylglucosamine transmembrane transporter activity"/>
    <property type="evidence" value="ECO:0007669"/>
    <property type="project" value="TreeGrafter"/>
</dbReference>
<dbReference type="GO" id="GO:0005464">
    <property type="term" value="F:UDP-xylose transmembrane transporter activity"/>
    <property type="evidence" value="ECO:0007669"/>
    <property type="project" value="TreeGrafter"/>
</dbReference>
<feature type="transmembrane region" description="Helical" evidence="9">
    <location>
        <begin position="315"/>
        <end position="335"/>
    </location>
</feature>
<evidence type="ECO:0000256" key="2">
    <source>
        <dbReference type="ARBA" id="ARBA00022448"/>
    </source>
</evidence>
<evidence type="ECO:0008006" key="12">
    <source>
        <dbReference type="Google" id="ProtNLM"/>
    </source>
</evidence>
<dbReference type="OrthoDB" id="999962at2759"/>
<keyword evidence="6 9" id="KW-1133">Transmembrane helix</keyword>
<evidence type="ECO:0000256" key="4">
    <source>
        <dbReference type="ARBA" id="ARBA00022692"/>
    </source>
</evidence>
<dbReference type="Pfam" id="PF08449">
    <property type="entry name" value="UAA"/>
    <property type="match status" value="1"/>
</dbReference>
<evidence type="ECO:0000256" key="9">
    <source>
        <dbReference type="SAM" id="Phobius"/>
    </source>
</evidence>
<feature type="transmembrane region" description="Helical" evidence="9">
    <location>
        <begin position="132"/>
        <end position="150"/>
    </location>
</feature>
<dbReference type="InterPro" id="IPR013657">
    <property type="entry name" value="SCL35B1-4/HUT1"/>
</dbReference>